<dbReference type="RefSeq" id="WP_154288268.1">
    <property type="nucleotide sequence ID" value="NZ_WKJI01000003.1"/>
</dbReference>
<proteinExistence type="predicted"/>
<dbReference type="Proteomes" id="UP000462931">
    <property type="component" value="Unassembled WGS sequence"/>
</dbReference>
<organism evidence="1 2">
    <name type="scientific">Pedobacter puniceum</name>
    <dbReference type="NCBI Taxonomy" id="2666136"/>
    <lineage>
        <taxon>Bacteria</taxon>
        <taxon>Pseudomonadati</taxon>
        <taxon>Bacteroidota</taxon>
        <taxon>Sphingobacteriia</taxon>
        <taxon>Sphingobacteriales</taxon>
        <taxon>Sphingobacteriaceae</taxon>
        <taxon>Pedobacter</taxon>
    </lineage>
</organism>
<dbReference type="AlphaFoldDB" id="A0A7K0FQD4"/>
<dbReference type="InterPro" id="IPR020503">
    <property type="entry name" value="Uncharacterised_Rv2561"/>
</dbReference>
<gene>
    <name evidence="1" type="ORF">GJJ64_13350</name>
</gene>
<dbReference type="InterPro" id="IPR029787">
    <property type="entry name" value="Nucleotide_cyclase"/>
</dbReference>
<reference evidence="1 2" key="1">
    <citation type="submission" date="2019-11" db="EMBL/GenBank/DDBJ databases">
        <authorList>
            <person name="Cheng Q."/>
            <person name="Yang Z."/>
        </authorList>
    </citation>
    <scope>NUCLEOTIDE SEQUENCE [LARGE SCALE GENOMIC DNA]</scope>
    <source>
        <strain evidence="1 2">HX-22-1</strain>
    </source>
</reference>
<dbReference type="Gene3D" id="3.30.70.1230">
    <property type="entry name" value="Nucleotide cyclase"/>
    <property type="match status" value="1"/>
</dbReference>
<sequence>MVKTNSKIPVFFCIPDITGFTKFMMSANHDFAHELIPNILQTIIKTNILDLSIAEIEGDAIFFYKTGRLPSVQKVARQCKAIYDAFNNFIASYKEIDIQNYEKYLANNQLGIKIIIHHGKISISNIEGHIKLMGEDVILVHKLLKNSVPQHNYILLSQQYLDKLKDKKVAKNWFNWDKLQKGKDHYEHFGTVPYHYIAFADVKKLSKTKA</sequence>
<dbReference type="SUPFAM" id="SSF55073">
    <property type="entry name" value="Nucleotide cyclase"/>
    <property type="match status" value="1"/>
</dbReference>
<protein>
    <submittedName>
        <fullName evidence="1">DUF2652 domain-containing protein</fullName>
    </submittedName>
</protein>
<dbReference type="EMBL" id="WKJI01000003">
    <property type="protein sequence ID" value="MRX48178.1"/>
    <property type="molecule type" value="Genomic_DNA"/>
</dbReference>
<comment type="caution">
    <text evidence="1">The sequence shown here is derived from an EMBL/GenBank/DDBJ whole genome shotgun (WGS) entry which is preliminary data.</text>
</comment>
<name>A0A7K0FQD4_9SPHI</name>
<keyword evidence="2" id="KW-1185">Reference proteome</keyword>
<dbReference type="Pfam" id="PF10851">
    <property type="entry name" value="DUF2652"/>
    <property type="match status" value="1"/>
</dbReference>
<evidence type="ECO:0000313" key="2">
    <source>
        <dbReference type="Proteomes" id="UP000462931"/>
    </source>
</evidence>
<evidence type="ECO:0000313" key="1">
    <source>
        <dbReference type="EMBL" id="MRX48178.1"/>
    </source>
</evidence>
<accession>A0A7K0FQD4</accession>